<feature type="compositionally biased region" description="Low complexity" evidence="1">
    <location>
        <begin position="44"/>
        <end position="57"/>
    </location>
</feature>
<dbReference type="InterPro" id="IPR021522">
    <property type="entry name" value="MctB"/>
</dbReference>
<evidence type="ECO:0000313" key="2">
    <source>
        <dbReference type="EMBL" id="QPK84149.1"/>
    </source>
</evidence>
<accession>A0A7T0KP91</accession>
<sequence>MNGKKGQPGLVAAGLGWGLAAGLALGVLLVAPAMREVADGASGGASISGPEQANPRAEAAEAAKAEAAAANELLSAQAEEMVDGALEGRSIIVLRSAGVGDEEVAKQRWLLNTADSDDAGTITLTEKFTSQDAADELGSIIANSLPAGAQISVDNRAPGIHAGEALAAALSKDASGQPRASVEDRAFLLDTLAEAGFIEYEPGSVIAADSAVLMTGSNDGEQSFGDRTLADFAAAFRTAGAPLVVAAPGAGGNGEVPRVGYAGTEAGRVNTVFTLRDELS</sequence>
<proteinExistence type="predicted"/>
<feature type="region of interest" description="Disordered" evidence="1">
    <location>
        <begin position="41"/>
        <end position="62"/>
    </location>
</feature>
<dbReference type="Proteomes" id="UP000594586">
    <property type="component" value="Chromosome"/>
</dbReference>
<name>A0A7T0KP91_9CORY</name>
<keyword evidence="3" id="KW-1185">Reference proteome</keyword>
<gene>
    <name evidence="2" type="ORF">G7Y29_05150</name>
</gene>
<dbReference type="EMBL" id="CP064955">
    <property type="protein sequence ID" value="QPK84149.1"/>
    <property type="molecule type" value="Genomic_DNA"/>
</dbReference>
<dbReference type="GO" id="GO:0055070">
    <property type="term" value="P:copper ion homeostasis"/>
    <property type="evidence" value="ECO:0007669"/>
    <property type="project" value="InterPro"/>
</dbReference>
<reference evidence="2 3" key="1">
    <citation type="submission" date="2020-11" db="EMBL/GenBank/DDBJ databases">
        <title>Corynebacterium sp. MC1420.</title>
        <authorList>
            <person name="Zhou J."/>
        </authorList>
    </citation>
    <scope>NUCLEOTIDE SEQUENCE [LARGE SCALE GENOMIC DNA]</scope>
    <source>
        <strain evidence="2 3">MC1420</strain>
    </source>
</reference>
<evidence type="ECO:0000313" key="3">
    <source>
        <dbReference type="Proteomes" id="UP000594586"/>
    </source>
</evidence>
<dbReference type="KEGG" id="cqn:G7Y29_05150"/>
<protein>
    <submittedName>
        <fullName evidence="2">Copper transporter</fullName>
    </submittedName>
</protein>
<dbReference type="RefSeq" id="WP_165005066.1">
    <property type="nucleotide sequence ID" value="NZ_CP064955.1"/>
</dbReference>
<dbReference type="GO" id="GO:0016020">
    <property type="term" value="C:membrane"/>
    <property type="evidence" value="ECO:0007669"/>
    <property type="project" value="InterPro"/>
</dbReference>
<organism evidence="2 3">
    <name type="scientific">Corynebacterium qintianiae</name>
    <dbReference type="NCBI Taxonomy" id="2709392"/>
    <lineage>
        <taxon>Bacteria</taxon>
        <taxon>Bacillati</taxon>
        <taxon>Actinomycetota</taxon>
        <taxon>Actinomycetes</taxon>
        <taxon>Mycobacteriales</taxon>
        <taxon>Corynebacteriaceae</taxon>
        <taxon>Corynebacterium</taxon>
    </lineage>
</organism>
<dbReference type="Pfam" id="PF11382">
    <property type="entry name" value="MctB"/>
    <property type="match status" value="1"/>
</dbReference>
<dbReference type="AlphaFoldDB" id="A0A7T0KP91"/>
<evidence type="ECO:0000256" key="1">
    <source>
        <dbReference type="SAM" id="MobiDB-lite"/>
    </source>
</evidence>